<evidence type="ECO:0008006" key="5">
    <source>
        <dbReference type="Google" id="ProtNLM"/>
    </source>
</evidence>
<dbReference type="InterPro" id="IPR036397">
    <property type="entry name" value="RNaseH_sf"/>
</dbReference>
<dbReference type="EMBL" id="BKCJ010003828">
    <property type="protein sequence ID" value="GEU57421.1"/>
    <property type="molecule type" value="Genomic_DNA"/>
</dbReference>
<feature type="domain" description="Integrase zinc-binding" evidence="3">
    <location>
        <begin position="550"/>
        <end position="598"/>
    </location>
</feature>
<feature type="domain" description="Reverse transcriptase/retrotransposon-derived protein RNase H-like" evidence="2">
    <location>
        <begin position="318"/>
        <end position="385"/>
    </location>
</feature>
<proteinExistence type="predicted"/>
<dbReference type="AlphaFoldDB" id="A0A6L2L6G5"/>
<name>A0A6L2L6G5_TANCI</name>
<dbReference type="PANTHER" id="PTHR48475">
    <property type="entry name" value="RIBONUCLEASE H"/>
    <property type="match status" value="1"/>
</dbReference>
<accession>A0A6L2L6G5</accession>
<dbReference type="Gene3D" id="3.30.420.10">
    <property type="entry name" value="Ribonuclease H-like superfamily/Ribonuclease H"/>
    <property type="match status" value="1"/>
</dbReference>
<gene>
    <name evidence="4" type="ORF">Tci_029399</name>
</gene>
<feature type="compositionally biased region" description="Basic and acidic residues" evidence="1">
    <location>
        <begin position="15"/>
        <end position="36"/>
    </location>
</feature>
<dbReference type="Gene3D" id="3.10.10.10">
    <property type="entry name" value="HIV Type 1 Reverse Transcriptase, subunit A, domain 1"/>
    <property type="match status" value="1"/>
</dbReference>
<organism evidence="4">
    <name type="scientific">Tanacetum cinerariifolium</name>
    <name type="common">Dalmatian daisy</name>
    <name type="synonym">Chrysanthemum cinerariifolium</name>
    <dbReference type="NCBI Taxonomy" id="118510"/>
    <lineage>
        <taxon>Eukaryota</taxon>
        <taxon>Viridiplantae</taxon>
        <taxon>Streptophyta</taxon>
        <taxon>Embryophyta</taxon>
        <taxon>Tracheophyta</taxon>
        <taxon>Spermatophyta</taxon>
        <taxon>Magnoliopsida</taxon>
        <taxon>eudicotyledons</taxon>
        <taxon>Gunneridae</taxon>
        <taxon>Pentapetalae</taxon>
        <taxon>asterids</taxon>
        <taxon>campanulids</taxon>
        <taxon>Asterales</taxon>
        <taxon>Asteraceae</taxon>
        <taxon>Asteroideae</taxon>
        <taxon>Anthemideae</taxon>
        <taxon>Anthemidinae</taxon>
        <taxon>Tanacetum</taxon>
    </lineage>
</organism>
<dbReference type="SUPFAM" id="SSF56672">
    <property type="entry name" value="DNA/RNA polymerases"/>
    <property type="match status" value="1"/>
</dbReference>
<evidence type="ECO:0000313" key="4">
    <source>
        <dbReference type="EMBL" id="GEU57421.1"/>
    </source>
</evidence>
<dbReference type="GO" id="GO:0003676">
    <property type="term" value="F:nucleic acid binding"/>
    <property type="evidence" value="ECO:0007669"/>
    <property type="project" value="InterPro"/>
</dbReference>
<comment type="caution">
    <text evidence="4">The sequence shown here is derived from an EMBL/GenBank/DDBJ whole genome shotgun (WGS) entry which is preliminary data.</text>
</comment>
<dbReference type="Pfam" id="PF17919">
    <property type="entry name" value="RT_RNaseH_2"/>
    <property type="match status" value="1"/>
</dbReference>
<dbReference type="PANTHER" id="PTHR48475:SF2">
    <property type="entry name" value="RIBONUCLEASE H"/>
    <property type="match status" value="1"/>
</dbReference>
<evidence type="ECO:0000256" key="1">
    <source>
        <dbReference type="SAM" id="MobiDB-lite"/>
    </source>
</evidence>
<sequence>MLKAGKLSHLIKELKQNNEKDKAKAAKKGETSEKGKPSAILMEEDGTEGPMIIEAEIRGHFVHRMYVDEGSSSEILADIATCKDRQRGTLNIRMDELHGCKVTISTQRNHKKARSGTVTLRSSMIIPLECTMVSGPRVHQPVINQVTKEKIQVAIHPEYPEQTIPIGSTLTEEGRKELCGLLKRNLDIFAWKQADMTGVLHHLAKHRLNIREGCLPVRQKNRGKTPEKNKAIYEEVEKLVDAGIMKEVHYHSWLSNLVMVKKHDGSWRMCVDFKDLHKACPKDGYPLPEIDWKIESLLDYRSGNGIQTNENIDSGATCVNRTKGKKELIIYLAAAKEAVGAVLMTERDGKQMPIYFVSRALQGPKINYTPMKKLILDLTKNISQWIDSSRFHVERLNDDPHDTPIEDKEELSDPWILFTDGSSCRDGSGAGLIITNLKGARHDKILGEDALSKMASTSFAYLSKQVLVKELKEKSIDEKEVLALVEEEGRTWMTPIHEYLVEEILPEEKKKKARVVRRKARRYAMTNGFLYKKSFLGPWLYCLGPLEANYVLREIHEGSCSMHVGPWSVVEKALRSGYYWPTMHADAKRLIRECNDYQIIFENEKKFRDNPFKDWCKKLCIRQCFAFIKHPQSNRLVERANKSLGKGIKAQLEKRSKNWIKEISHVLWAHRTMIKSSNRETPFLLTYGIEAMIPVDIGKPTLRTTKVDMIKNDEALEINLDLLEEKREHAAIQEARSKVMMEKYYNARVRNTSFKPGDLVYRSNEASHAEDGGKLGPMWEGPYKVTKALEKGAYKLRDRK</sequence>
<protein>
    <recommendedName>
        <fullName evidence="5">Reverse transcriptase domain-containing protein</fullName>
    </recommendedName>
</protein>
<dbReference type="SUPFAM" id="SSF53098">
    <property type="entry name" value="Ribonuclease H-like"/>
    <property type="match status" value="1"/>
</dbReference>
<dbReference type="Pfam" id="PF17921">
    <property type="entry name" value="Integrase_H2C2"/>
    <property type="match status" value="1"/>
</dbReference>
<evidence type="ECO:0000259" key="3">
    <source>
        <dbReference type="Pfam" id="PF17921"/>
    </source>
</evidence>
<dbReference type="InterPro" id="IPR041577">
    <property type="entry name" value="RT_RNaseH_2"/>
</dbReference>
<dbReference type="InterPro" id="IPR012337">
    <property type="entry name" value="RNaseH-like_sf"/>
</dbReference>
<reference evidence="4" key="1">
    <citation type="journal article" date="2019" name="Sci. Rep.">
        <title>Draft genome of Tanacetum cinerariifolium, the natural source of mosquito coil.</title>
        <authorList>
            <person name="Yamashiro T."/>
            <person name="Shiraishi A."/>
            <person name="Satake H."/>
            <person name="Nakayama K."/>
        </authorList>
    </citation>
    <scope>NUCLEOTIDE SEQUENCE</scope>
</reference>
<feature type="region of interest" description="Disordered" evidence="1">
    <location>
        <begin position="15"/>
        <end position="38"/>
    </location>
</feature>
<evidence type="ECO:0000259" key="2">
    <source>
        <dbReference type="Pfam" id="PF17919"/>
    </source>
</evidence>
<dbReference type="InterPro" id="IPR041588">
    <property type="entry name" value="Integrase_H2C2"/>
</dbReference>
<dbReference type="InterPro" id="IPR043502">
    <property type="entry name" value="DNA/RNA_pol_sf"/>
</dbReference>